<evidence type="ECO:0000313" key="1">
    <source>
        <dbReference type="EMBL" id="KPH58611.1"/>
    </source>
</evidence>
<dbReference type="PATRIC" id="fig|187330.3.peg.2173"/>
<organism evidence="1 2">
    <name type="scientific">Pseudoalteromonas porphyrae</name>
    <dbReference type="NCBI Taxonomy" id="187330"/>
    <lineage>
        <taxon>Bacteria</taxon>
        <taxon>Pseudomonadati</taxon>
        <taxon>Pseudomonadota</taxon>
        <taxon>Gammaproteobacteria</taxon>
        <taxon>Alteromonadales</taxon>
        <taxon>Pseudoalteromonadaceae</taxon>
        <taxon>Pseudoalteromonas</taxon>
    </lineage>
</organism>
<keyword evidence="2" id="KW-1185">Reference proteome</keyword>
<dbReference type="Proteomes" id="UP000037848">
    <property type="component" value="Unassembled WGS sequence"/>
</dbReference>
<reference evidence="1 2" key="1">
    <citation type="submission" date="2015-08" db="EMBL/GenBank/DDBJ databases">
        <title>Draft Genome Sequence of Pseudoalteromonas porphyrae UCD-SED14.</title>
        <authorList>
            <person name="Coil D.A."/>
            <person name="Jospin G."/>
            <person name="Lee R.D."/>
            <person name="Eisen J.A."/>
        </authorList>
    </citation>
    <scope>NUCLEOTIDE SEQUENCE [LARGE SCALE GENOMIC DNA]</scope>
    <source>
        <strain evidence="1 2">UCD-SED14</strain>
    </source>
</reference>
<dbReference type="RefSeq" id="WP_054455600.1">
    <property type="nucleotide sequence ID" value="NZ_LHPH01000025.1"/>
</dbReference>
<dbReference type="OrthoDB" id="9004538at2"/>
<gene>
    <name evidence="1" type="ORF">ADS77_17665</name>
</gene>
<protein>
    <submittedName>
        <fullName evidence="1">Uncharacterized protein</fullName>
    </submittedName>
</protein>
<accession>A0A0N0LVT1</accession>
<proteinExistence type="predicted"/>
<dbReference type="EMBL" id="LHPH01000025">
    <property type="protein sequence ID" value="KPH58611.1"/>
    <property type="molecule type" value="Genomic_DNA"/>
</dbReference>
<dbReference type="STRING" id="187330.AMS58_17895"/>
<evidence type="ECO:0000313" key="2">
    <source>
        <dbReference type="Proteomes" id="UP000037848"/>
    </source>
</evidence>
<dbReference type="AlphaFoldDB" id="A0A0N0LVT1"/>
<sequence length="126" mass="14538">MDKYNPEQPVNSKHWLALDEAIRIELVRDFHSELGLEMADDALSLHSTIHVLVENQLAMGVEFIPETIAKLTRQGLNRHEAIHAIGALISEDIFDVLNGNTEEFSQKKYRRKLEKITAKRWLKGQY</sequence>
<name>A0A0N0LVT1_9GAMM</name>
<comment type="caution">
    <text evidence="1">The sequence shown here is derived from an EMBL/GenBank/DDBJ whole genome shotgun (WGS) entry which is preliminary data.</text>
</comment>